<dbReference type="Proteomes" id="UP000241346">
    <property type="component" value="Unassembled WGS sequence"/>
</dbReference>
<name>A0A2T3N6B9_9GAMM</name>
<proteinExistence type="predicted"/>
<reference evidence="2 3" key="1">
    <citation type="submission" date="2018-03" db="EMBL/GenBank/DDBJ databases">
        <title>Whole genome sequencing of Histamine producing bacteria.</title>
        <authorList>
            <person name="Butler K."/>
        </authorList>
    </citation>
    <scope>NUCLEOTIDE SEQUENCE [LARGE SCALE GENOMIC DNA]</scope>
    <source>
        <strain evidence="2 3">DSM 19138</strain>
    </source>
</reference>
<protein>
    <recommendedName>
        <fullName evidence="4">Outer membrane protein beta-barrel domain-containing protein</fullName>
    </recommendedName>
</protein>
<dbReference type="EMBL" id="PYMB01000022">
    <property type="protein sequence ID" value="PSW08250.1"/>
    <property type="molecule type" value="Genomic_DNA"/>
</dbReference>
<dbReference type="AlphaFoldDB" id="A0A2T3N6B9"/>
<organism evidence="2 3">
    <name type="scientific">Photobacterium rosenbergii</name>
    <dbReference type="NCBI Taxonomy" id="294936"/>
    <lineage>
        <taxon>Bacteria</taxon>
        <taxon>Pseudomonadati</taxon>
        <taxon>Pseudomonadota</taxon>
        <taxon>Gammaproteobacteria</taxon>
        <taxon>Vibrionales</taxon>
        <taxon>Vibrionaceae</taxon>
        <taxon>Photobacterium</taxon>
    </lineage>
</organism>
<evidence type="ECO:0000313" key="2">
    <source>
        <dbReference type="EMBL" id="PSW08250.1"/>
    </source>
</evidence>
<dbReference type="OrthoDB" id="5829311at2"/>
<dbReference type="SUPFAM" id="SSF56925">
    <property type="entry name" value="OMPA-like"/>
    <property type="match status" value="1"/>
</dbReference>
<keyword evidence="1" id="KW-0732">Signal</keyword>
<sequence length="228" mass="25697">MAQLKFILPYLLITALSPTVHAENSYDYISGGFQYSSVSNNENLLPEDSFSGYYLGGSWNFYENFFAEFRHEMKSKNNFVLSDSMIGLGYYYYINPEITVYAMLGGVDYRLTYDLTDDIIPDGAFGELGSTNLGITTNNSALAAELGIKWDVLDKLTIGPAVCVINYDEVIVDYRLDSAFEVYDGVSVEANVGYQSMDLVKTFFDNSKLNQNLDFDELNYQPGVRFSF</sequence>
<comment type="caution">
    <text evidence="2">The sequence shown here is derived from an EMBL/GenBank/DDBJ whole genome shotgun (WGS) entry which is preliminary data.</text>
</comment>
<dbReference type="InterPro" id="IPR011250">
    <property type="entry name" value="OMP/PagP_B-barrel"/>
</dbReference>
<feature type="signal peptide" evidence="1">
    <location>
        <begin position="1"/>
        <end position="22"/>
    </location>
</feature>
<evidence type="ECO:0000256" key="1">
    <source>
        <dbReference type="SAM" id="SignalP"/>
    </source>
</evidence>
<accession>A0A2T3N6B9</accession>
<gene>
    <name evidence="2" type="ORF">C9J01_24070</name>
</gene>
<evidence type="ECO:0008006" key="4">
    <source>
        <dbReference type="Google" id="ProtNLM"/>
    </source>
</evidence>
<dbReference type="RefSeq" id="WP_107300661.1">
    <property type="nucleotide sequence ID" value="NZ_PYMB01000022.1"/>
</dbReference>
<feature type="chain" id="PRO_5015784148" description="Outer membrane protein beta-barrel domain-containing protein" evidence="1">
    <location>
        <begin position="23"/>
        <end position="228"/>
    </location>
</feature>
<evidence type="ECO:0000313" key="3">
    <source>
        <dbReference type="Proteomes" id="UP000241346"/>
    </source>
</evidence>